<evidence type="ECO:0000256" key="5">
    <source>
        <dbReference type="ARBA" id="ARBA00022737"/>
    </source>
</evidence>
<feature type="transmembrane region" description="Helical" evidence="10">
    <location>
        <begin position="41"/>
        <end position="63"/>
    </location>
</feature>
<dbReference type="InterPro" id="IPR036640">
    <property type="entry name" value="ABC1_TM_sf"/>
</dbReference>
<feature type="transmembrane region" description="Helical" evidence="10">
    <location>
        <begin position="1107"/>
        <end position="1126"/>
    </location>
</feature>
<evidence type="ECO:0000256" key="8">
    <source>
        <dbReference type="ARBA" id="ARBA00022989"/>
    </source>
</evidence>
<keyword evidence="7" id="KW-0067">ATP-binding</keyword>
<keyword evidence="5" id="KW-0677">Repeat</keyword>
<evidence type="ECO:0000256" key="9">
    <source>
        <dbReference type="ARBA" id="ARBA00023136"/>
    </source>
</evidence>
<accession>A0A0D6QY91</accession>
<feature type="transmembrane region" description="Helical" evidence="10">
    <location>
        <begin position="1197"/>
        <end position="1213"/>
    </location>
</feature>
<evidence type="ECO:0000259" key="11">
    <source>
        <dbReference type="PROSITE" id="PS50893"/>
    </source>
</evidence>
<reference evidence="13" key="1">
    <citation type="submission" date="2015-03" db="EMBL/GenBank/DDBJ databases">
        <title>A transcriptome of Araucaria cunninghamii, an australian fine timber species.</title>
        <authorList>
            <person name="Jing Yi C.J.Y."/>
            <person name="Yin San L.Y.S."/>
            <person name="Abdul Karim S.S."/>
            <person name="Wan Azmi N.N."/>
            <person name="Hercus R.R."/>
            <person name="Croft L.L."/>
        </authorList>
    </citation>
    <scope>NUCLEOTIDE SEQUENCE</scope>
    <source>
        <strain evidence="13">MI0301</strain>
        <tissue evidence="13">Leaf</tissue>
    </source>
</reference>
<dbReference type="InterPro" id="IPR044726">
    <property type="entry name" value="ABCC_6TM_D2"/>
</dbReference>
<dbReference type="Gene3D" id="3.40.50.300">
    <property type="entry name" value="P-loop containing nucleotide triphosphate hydrolases"/>
    <property type="match status" value="2"/>
</dbReference>
<keyword evidence="4 10" id="KW-0812">Transmembrane</keyword>
<feature type="transmembrane region" description="Helical" evidence="10">
    <location>
        <begin position="1222"/>
        <end position="1242"/>
    </location>
</feature>
<feature type="transmembrane region" description="Helical" evidence="10">
    <location>
        <begin position="123"/>
        <end position="142"/>
    </location>
</feature>
<feature type="domain" description="ABC transmembrane type-1" evidence="12">
    <location>
        <begin position="971"/>
        <end position="1249"/>
    </location>
</feature>
<dbReference type="PROSITE" id="PS50893">
    <property type="entry name" value="ABC_TRANSPORTER_2"/>
    <property type="match status" value="2"/>
</dbReference>
<dbReference type="InterPro" id="IPR050173">
    <property type="entry name" value="ABC_transporter_C-like"/>
</dbReference>
<comment type="similarity">
    <text evidence="2">Belongs to the ABC transporter superfamily. ABCC family. Conjugate transporter (TC 3.A.1.208) subfamily.</text>
</comment>
<feature type="domain" description="ABC transporter" evidence="11">
    <location>
        <begin position="1286"/>
        <end position="1520"/>
    </location>
</feature>
<dbReference type="FunFam" id="1.20.1560.10:FF:000003">
    <property type="entry name" value="ABC transporter C family member 10"/>
    <property type="match status" value="1"/>
</dbReference>
<dbReference type="PANTHER" id="PTHR24223:SF445">
    <property type="entry name" value="ATP-BINDING CASSETTE TRANSPORTER, SUBFAMILY C, MEMBER 4, SMABCC4"/>
    <property type="match status" value="1"/>
</dbReference>
<keyword evidence="9 10" id="KW-0472">Membrane</keyword>
<keyword evidence="6" id="KW-0547">Nucleotide-binding</keyword>
<dbReference type="InterPro" id="IPR027417">
    <property type="entry name" value="P-loop_NTPase"/>
</dbReference>
<feature type="transmembrane region" description="Helical" evidence="10">
    <location>
        <begin position="351"/>
        <end position="368"/>
    </location>
</feature>
<dbReference type="GO" id="GO:0016887">
    <property type="term" value="F:ATP hydrolysis activity"/>
    <property type="evidence" value="ECO:0007669"/>
    <property type="project" value="InterPro"/>
</dbReference>
<dbReference type="CDD" id="cd18580">
    <property type="entry name" value="ABC_6TM_ABCC_D2"/>
    <property type="match status" value="1"/>
</dbReference>
<dbReference type="CDD" id="cd18579">
    <property type="entry name" value="ABC_6TM_ABCC_D1"/>
    <property type="match status" value="1"/>
</dbReference>
<evidence type="ECO:0000256" key="2">
    <source>
        <dbReference type="ARBA" id="ARBA00009726"/>
    </source>
</evidence>
<keyword evidence="3" id="KW-0813">Transport</keyword>
<name>A0A0D6QY91_ARACU</name>
<dbReference type="SMART" id="SM00382">
    <property type="entry name" value="AAA"/>
    <property type="match status" value="2"/>
</dbReference>
<dbReference type="GO" id="GO:0005524">
    <property type="term" value="F:ATP binding"/>
    <property type="evidence" value="ECO:0007669"/>
    <property type="project" value="UniProtKB-KW"/>
</dbReference>
<dbReference type="FunFam" id="3.40.50.300:FF:000508">
    <property type="entry name" value="ABC transporter C family member 5"/>
    <property type="match status" value="1"/>
</dbReference>
<dbReference type="FunFam" id="1.20.1560.10:FF:000002">
    <property type="entry name" value="ABC transporter C family member 5"/>
    <property type="match status" value="1"/>
</dbReference>
<feature type="transmembrane region" description="Helical" evidence="10">
    <location>
        <begin position="318"/>
        <end position="339"/>
    </location>
</feature>
<dbReference type="SUPFAM" id="SSF90123">
    <property type="entry name" value="ABC transporter transmembrane region"/>
    <property type="match status" value="2"/>
</dbReference>
<dbReference type="InterPro" id="IPR044746">
    <property type="entry name" value="ABCC_6TM_D1"/>
</dbReference>
<feature type="domain" description="ABC transporter" evidence="11">
    <location>
        <begin position="632"/>
        <end position="855"/>
    </location>
</feature>
<dbReference type="Gene3D" id="1.20.1560.10">
    <property type="entry name" value="ABC transporter type 1, transmembrane domain"/>
    <property type="match status" value="2"/>
</dbReference>
<evidence type="ECO:0000256" key="10">
    <source>
        <dbReference type="SAM" id="Phobius"/>
    </source>
</evidence>
<evidence type="ECO:0000256" key="3">
    <source>
        <dbReference type="ARBA" id="ARBA00022448"/>
    </source>
</evidence>
<keyword evidence="8 10" id="KW-1133">Transmembrane helix</keyword>
<evidence type="ECO:0000256" key="4">
    <source>
        <dbReference type="ARBA" id="ARBA00022692"/>
    </source>
</evidence>
<evidence type="ECO:0000313" key="13">
    <source>
        <dbReference type="EMBL" id="JAG94665.1"/>
    </source>
</evidence>
<dbReference type="InterPro" id="IPR003593">
    <property type="entry name" value="AAA+_ATPase"/>
</dbReference>
<dbReference type="CDD" id="cd03250">
    <property type="entry name" value="ABCC_MRP_domain1"/>
    <property type="match status" value="1"/>
</dbReference>
<feature type="transmembrane region" description="Helical" evidence="10">
    <location>
        <begin position="1013"/>
        <end position="1034"/>
    </location>
</feature>
<evidence type="ECO:0000256" key="7">
    <source>
        <dbReference type="ARBA" id="ARBA00022840"/>
    </source>
</evidence>
<feature type="transmembrane region" description="Helical" evidence="10">
    <location>
        <begin position="154"/>
        <end position="173"/>
    </location>
</feature>
<dbReference type="InterPro" id="IPR003439">
    <property type="entry name" value="ABC_transporter-like_ATP-bd"/>
</dbReference>
<dbReference type="Pfam" id="PF00005">
    <property type="entry name" value="ABC_tran"/>
    <property type="match status" value="2"/>
</dbReference>
<dbReference type="Pfam" id="PF00664">
    <property type="entry name" value="ABC_membrane"/>
    <property type="match status" value="2"/>
</dbReference>
<organism evidence="13">
    <name type="scientific">Araucaria cunninghamii</name>
    <name type="common">Hoop pine</name>
    <name type="synonym">Moreton Bay pine</name>
    <dbReference type="NCBI Taxonomy" id="56994"/>
    <lineage>
        <taxon>Eukaryota</taxon>
        <taxon>Viridiplantae</taxon>
        <taxon>Streptophyta</taxon>
        <taxon>Embryophyta</taxon>
        <taxon>Tracheophyta</taxon>
        <taxon>Spermatophyta</taxon>
        <taxon>Pinopsida</taxon>
        <taxon>Pinidae</taxon>
        <taxon>Conifers II</taxon>
        <taxon>Araucariales</taxon>
        <taxon>Araucariaceae</taxon>
        <taxon>Araucaria</taxon>
    </lineage>
</organism>
<feature type="transmembrane region" description="Helical" evidence="10">
    <location>
        <begin position="193"/>
        <end position="210"/>
    </location>
</feature>
<dbReference type="PROSITE" id="PS50929">
    <property type="entry name" value="ABC_TM1F"/>
    <property type="match status" value="2"/>
</dbReference>
<feature type="transmembrane region" description="Helical" evidence="10">
    <location>
        <begin position="535"/>
        <end position="558"/>
    </location>
</feature>
<sequence>MGRDSAATQSWLASQKMKVESGFIAFLHLLNQLLLSQKVEIFFLVIQSAFLAVFLGFGLHALLDVKCRHRKQIVDGQRVFVSRGNLVVVQIITIALSIIYSIGTTVYGFIASNSGQPRSYLPQMAHFSTQAMTWSASLVVISFEKRSAFPSHHFLLRVWWVASFILWVYHFLSRGAQFISDSFHPFHMVIDDYVLFVTLPLVLTLLVIAIKGSTKVLVIENTCDLSANLLSNQISTPKEQDAGSVTYYAGAGFISRLTFMWMNPLLATGQKNGVQVQAIPMLMTEDRTESVSALLQSKLQSVGGSLALALLRSFWQQFSLGAILALLKLSVMYVGPLLINSFIHVTKNERALWYDGLSLAFILFLAKFSEVIIDHQYNFLCYKLSLFVKSSLITRIYQKGLCLSNSARQSHGMGKIVNYMSVDVDEVTNIVSSIHDLWSMPMQIAVALCILFNEIRLAMLAGLFTMIIVMVLCLLIASRQQKYMVQILSCKDNRMKVTNEAISNMKIIKLQAWQEWFHKKVDTARATERIWIMKLMFNAAISICLLWLSPFAVSVVSFGSCLLMKIELTPGRVFTAISTFRILQEPLRSFPRLITTAAQAAVSLYRLEKYFSSDEVNAEAVQRLPEGCDHALSIVEGSFKWSVEDEVLTLKNIYLNVRCSSLIAVVGKVGSGKSALLSCILGEMEKITGFVKVSGNMAYVAQSAWIQNGTIQDNILFGKDMDTAKYKHTLQVCALENDLSQMTHGDKTEIGERGINLSGGQKQRIQIARACYQSADIYLLDDIFSALDAHTGSHLFKECIRGALKDKTVVLVTHQVEFLHEADLIVVMEEGCIMSSGTYDDLSSDIRFEALVNAHRMALDDLTIQCEADDITAKDDRICEPSCSVSTVPVKFPSHSNHSSQNQVRRNALQNQGLLEIKKEACERNKMENESDGCCASSSNLIDEEERAIGRVNMSVYLAYWTMSFQGLHIIVLLIIQTCWQALQILSDFWLAFFTSKGKLIMKPGRFISTYSYLAFGSGFFVLMRALVIAFSGLRTAQSFYHNMLNSVFRAPMSFFDTTPTGRILTRSSTDQVKLDFDLPFLYGTSLAVGFQLIGVLVVTCQITWQMLFVVFPLGCVYVVYMKYFLSTSRELTRLESITMAPVIHNFSETLAGITTIRAFCHQERFKAINNKLVDTNISISFHNCAANEWLGSRIEGIGTIFLCSSAMLLVLLPKNTIQPEYVGLSLSYGLALNGCLFYLVYCICQIEQKMVAVERILQYCRIPSEAPLVLPNQQPERCWPNQGSIEIEHLQLRYLPKAPLVLKDLTFSVKGGEKMGVVGRTGSGKSTLVLALFRVVDPAAGKIIIDRLDISTIGLNDLRSKLSIIPQEPTLFEGTIRNNLDPLGVHTDEEIWKALEKCLLADVIRQKEAKLDFLVAEKGENWSMGQRQLICLGRVILRRSRIVILDEATASIDTQTDLMLQNIIKTEFSDCTVISIAHRIPNVMGCDNVLVLEAGEVREFGSPASLLEQPSSLFKSLVTEYWNRSGHPSGEFNKIFT</sequence>
<dbReference type="InterPro" id="IPR011527">
    <property type="entry name" value="ABC1_TM_dom"/>
</dbReference>
<evidence type="ECO:0000256" key="6">
    <source>
        <dbReference type="ARBA" id="ARBA00022741"/>
    </source>
</evidence>
<dbReference type="FunFam" id="3.40.50.300:FF:000163">
    <property type="entry name" value="Multidrug resistance-associated protein member 4"/>
    <property type="match status" value="1"/>
</dbReference>
<evidence type="ECO:0000256" key="1">
    <source>
        <dbReference type="ARBA" id="ARBA00004141"/>
    </source>
</evidence>
<proteinExistence type="inferred from homology"/>
<feature type="transmembrane region" description="Helical" evidence="10">
    <location>
        <begin position="84"/>
        <end position="103"/>
    </location>
</feature>
<dbReference type="CDD" id="cd03244">
    <property type="entry name" value="ABCC_MRP_domain2"/>
    <property type="match status" value="1"/>
</dbReference>
<evidence type="ECO:0000259" key="12">
    <source>
        <dbReference type="PROSITE" id="PS50929"/>
    </source>
</evidence>
<protein>
    <submittedName>
        <fullName evidence="13">Uncharacterized protein</fullName>
    </submittedName>
</protein>
<feature type="transmembrane region" description="Helical" evidence="10">
    <location>
        <begin position="457"/>
        <end position="477"/>
    </location>
</feature>
<feature type="transmembrane region" description="Helical" evidence="10">
    <location>
        <begin position="1081"/>
        <end position="1100"/>
    </location>
</feature>
<dbReference type="GO" id="GO:0140359">
    <property type="term" value="F:ABC-type transporter activity"/>
    <property type="evidence" value="ECO:0007669"/>
    <property type="project" value="InterPro"/>
</dbReference>
<dbReference type="SUPFAM" id="SSF52540">
    <property type="entry name" value="P-loop containing nucleoside triphosphate hydrolases"/>
    <property type="match status" value="2"/>
</dbReference>
<feature type="domain" description="ABC transmembrane type-1" evidence="12">
    <location>
        <begin position="320"/>
        <end position="599"/>
    </location>
</feature>
<dbReference type="EMBL" id="GCKF01042830">
    <property type="protein sequence ID" value="JAG94665.1"/>
    <property type="molecule type" value="Transcribed_RNA"/>
</dbReference>
<dbReference type="GO" id="GO:0016020">
    <property type="term" value="C:membrane"/>
    <property type="evidence" value="ECO:0007669"/>
    <property type="project" value="UniProtKB-SubCell"/>
</dbReference>
<dbReference type="PANTHER" id="PTHR24223">
    <property type="entry name" value="ATP-BINDING CASSETTE SUB-FAMILY C"/>
    <property type="match status" value="1"/>
</dbReference>
<comment type="subcellular location">
    <subcellularLocation>
        <location evidence="1">Membrane</location>
        <topology evidence="1">Multi-pass membrane protein</topology>
    </subcellularLocation>
</comment>